<dbReference type="SUPFAM" id="SSF53335">
    <property type="entry name" value="S-adenosyl-L-methionine-dependent methyltransferases"/>
    <property type="match status" value="1"/>
</dbReference>
<dbReference type="PANTHER" id="PTHR11579">
    <property type="entry name" value="PROTEIN-L-ISOASPARTATE O-METHYLTRANSFERASE"/>
    <property type="match status" value="1"/>
</dbReference>
<reference evidence="4 5" key="1">
    <citation type="journal article" date="2017" name="Int. J. Syst. Evol. Microbiol.">
        <title>Gemmobacter straminiformis sp. nov., isolated from an artificial fountain.</title>
        <authorList>
            <person name="Kang J.Y."/>
            <person name="Kim M.J."/>
            <person name="Chun J."/>
            <person name="Son K.P."/>
            <person name="Jahng K.Y."/>
        </authorList>
    </citation>
    <scope>NUCLEOTIDE SEQUENCE [LARGE SCALE GENOMIC DNA]</scope>
    <source>
        <strain evidence="4 5">CAM-8</strain>
    </source>
</reference>
<dbReference type="EMBL" id="JACLQD010000004">
    <property type="protein sequence ID" value="MBC2836649.1"/>
    <property type="molecule type" value="Genomic_DNA"/>
</dbReference>
<organism evidence="4 5">
    <name type="scientific">Paragemmobacter straminiformis</name>
    <dbReference type="NCBI Taxonomy" id="2045119"/>
    <lineage>
        <taxon>Bacteria</taxon>
        <taxon>Pseudomonadati</taxon>
        <taxon>Pseudomonadota</taxon>
        <taxon>Alphaproteobacteria</taxon>
        <taxon>Rhodobacterales</taxon>
        <taxon>Paracoccaceae</taxon>
        <taxon>Paragemmobacter</taxon>
    </lineage>
</organism>
<keyword evidence="4" id="KW-0808">Transferase</keyword>
<comment type="similarity">
    <text evidence="1">Belongs to the methyltransferase superfamily. L-isoaspartyl/D-aspartyl protein methyltransferase family.</text>
</comment>
<evidence type="ECO:0000313" key="5">
    <source>
        <dbReference type="Proteomes" id="UP000555411"/>
    </source>
</evidence>
<keyword evidence="5" id="KW-1185">Reference proteome</keyword>
<keyword evidence="4" id="KW-0489">Methyltransferase</keyword>
<dbReference type="InterPro" id="IPR029063">
    <property type="entry name" value="SAM-dependent_MTases_sf"/>
</dbReference>
<dbReference type="GO" id="GO:0004719">
    <property type="term" value="F:protein-L-isoaspartate (D-aspartate) O-methyltransferase activity"/>
    <property type="evidence" value="ECO:0007669"/>
    <property type="project" value="InterPro"/>
</dbReference>
<dbReference type="Gene3D" id="3.40.50.150">
    <property type="entry name" value="Vaccinia Virus protein VP39"/>
    <property type="match status" value="1"/>
</dbReference>
<protein>
    <recommendedName>
        <fullName evidence="2">Protein-L-isoaspartate O-methyltransferase</fullName>
    </recommendedName>
    <alternativeName>
        <fullName evidence="3">Protein L-isoaspartyl methyltransferase</fullName>
    </alternativeName>
</protein>
<dbReference type="InterPro" id="IPR000682">
    <property type="entry name" value="PCMT"/>
</dbReference>
<dbReference type="GO" id="GO:0032259">
    <property type="term" value="P:methylation"/>
    <property type="evidence" value="ECO:0007669"/>
    <property type="project" value="UniProtKB-KW"/>
</dbReference>
<name>A0A842IAN6_9RHOB</name>
<dbReference type="AlphaFoldDB" id="A0A842IAN6"/>
<dbReference type="RefSeq" id="WP_185798267.1">
    <property type="nucleotide sequence ID" value="NZ_JACLQD010000004.1"/>
</dbReference>
<dbReference type="Pfam" id="PF01135">
    <property type="entry name" value="PCMT"/>
    <property type="match status" value="1"/>
</dbReference>
<gene>
    <name evidence="4" type="ORF">H7F16_14105</name>
</gene>
<evidence type="ECO:0000256" key="2">
    <source>
        <dbReference type="ARBA" id="ARBA00013346"/>
    </source>
</evidence>
<evidence type="ECO:0000256" key="3">
    <source>
        <dbReference type="ARBA" id="ARBA00030757"/>
    </source>
</evidence>
<evidence type="ECO:0000313" key="4">
    <source>
        <dbReference type="EMBL" id="MBC2836649.1"/>
    </source>
</evidence>
<accession>A0A842IAN6</accession>
<comment type="caution">
    <text evidence="4">The sequence shown here is derived from an EMBL/GenBank/DDBJ whole genome shotgun (WGS) entry which is preliminary data.</text>
</comment>
<dbReference type="GO" id="GO:0005737">
    <property type="term" value="C:cytoplasm"/>
    <property type="evidence" value="ECO:0007669"/>
    <property type="project" value="TreeGrafter"/>
</dbReference>
<dbReference type="Proteomes" id="UP000555411">
    <property type="component" value="Unassembled WGS sequence"/>
</dbReference>
<sequence length="217" mass="22856">MSDFSARRVMMVDTQVRPSDVTKFPIIEAMLAVPREVYVPAAMREAAYMGENVEIAQGRVVLEARTLAKMLDALDVQPGEMVLDLGCGLGYSTAVIARLADAVVAVEEDEALAAEAQRTLSAEGVDNAAVIVGPLAAGDAKHAPYDVITLQGGVEVVPDALLAQLREGGRIGAVFLEGALGVARVGYKIDGVVTWRFAFNATAPLLPGFAAKRGFTL</sequence>
<evidence type="ECO:0000256" key="1">
    <source>
        <dbReference type="ARBA" id="ARBA00005369"/>
    </source>
</evidence>
<dbReference type="PANTHER" id="PTHR11579:SF18">
    <property type="entry name" value="PROTEIN-L-ISOASPARTATE O-METHYLTRANSFERASE"/>
    <property type="match status" value="1"/>
</dbReference>
<proteinExistence type="inferred from homology"/>